<feature type="compositionally biased region" description="Basic and acidic residues" evidence="1">
    <location>
        <begin position="153"/>
        <end position="162"/>
    </location>
</feature>
<keyword evidence="5" id="KW-1185">Reference proteome</keyword>
<dbReference type="Proteomes" id="UP001159659">
    <property type="component" value="Unassembled WGS sequence"/>
</dbReference>
<evidence type="ECO:0000313" key="6">
    <source>
        <dbReference type="Proteomes" id="UP001159659"/>
    </source>
</evidence>
<evidence type="ECO:0000256" key="1">
    <source>
        <dbReference type="SAM" id="MobiDB-lite"/>
    </source>
</evidence>
<name>A0AAV0SSZ8_9STRA</name>
<reference evidence="3 5" key="1">
    <citation type="submission" date="2021-11" db="EMBL/GenBank/DDBJ databases">
        <authorList>
            <person name="Islam A."/>
            <person name="Islam S."/>
            <person name="Flora M.S."/>
            <person name="Rahman M."/>
            <person name="Ziaur R.M."/>
            <person name="Epstein J.H."/>
            <person name="Hassan M."/>
            <person name="Klassen M."/>
            <person name="Woodard K."/>
            <person name="Webb A."/>
            <person name="Webby R.J."/>
            <person name="El Zowalaty M.E."/>
        </authorList>
    </citation>
    <scope>NUCLEOTIDE SEQUENCE [LARGE SCALE GENOMIC DNA]</scope>
    <source>
        <strain evidence="3">Pf1</strain>
    </source>
</reference>
<organism evidence="4 6">
    <name type="scientific">Peronospora farinosa</name>
    <dbReference type="NCBI Taxonomy" id="134698"/>
    <lineage>
        <taxon>Eukaryota</taxon>
        <taxon>Sar</taxon>
        <taxon>Stramenopiles</taxon>
        <taxon>Oomycota</taxon>
        <taxon>Peronosporomycetes</taxon>
        <taxon>Peronosporales</taxon>
        <taxon>Peronosporaceae</taxon>
        <taxon>Peronospora</taxon>
    </lineage>
</organism>
<dbReference type="EMBL" id="CANTFK010000020">
    <property type="protein sequence ID" value="CAI5704567.1"/>
    <property type="molecule type" value="Genomic_DNA"/>
</dbReference>
<evidence type="ECO:0000313" key="5">
    <source>
        <dbReference type="Proteomes" id="UP001157938"/>
    </source>
</evidence>
<feature type="signal peptide" evidence="2">
    <location>
        <begin position="1"/>
        <end position="20"/>
    </location>
</feature>
<evidence type="ECO:0000313" key="4">
    <source>
        <dbReference type="EMBL" id="CAI5704567.1"/>
    </source>
</evidence>
<comment type="caution">
    <text evidence="4">The sequence shown here is derived from an EMBL/GenBank/DDBJ whole genome shotgun (WGS) entry which is preliminary data.</text>
</comment>
<sequence length="239" mass="25935">MTSVRLAYVFVVIFAAIIHSSDVAVSAMEISDTALTENADAGRDYVLQRLRGTEKEEFANEERNLPVMSGYVGEAEKIKGFLSMNTFTSLQEKMAKIGQAETKSANTIKNPGVVAKFFQWLMRNPKDPRTKSFIQLLRRFFLKKSKTTGEEKKFSSSLRKDAGTGVETNAPVDVPAGIGKETNAPVDVPAGIGKETNAPVDVPAGIGKETNAPVDVPAGLGKKKTVTWTENKILGPSRK</sequence>
<dbReference type="Proteomes" id="UP001157938">
    <property type="component" value="Unassembled WGS sequence"/>
</dbReference>
<proteinExistence type="predicted"/>
<protein>
    <recommendedName>
        <fullName evidence="7">RxLR effector protein</fullName>
    </recommendedName>
</protein>
<dbReference type="EMBL" id="CAKLBC010001882">
    <property type="protein sequence ID" value="CAH0494104.1"/>
    <property type="molecule type" value="Genomic_DNA"/>
</dbReference>
<keyword evidence="2" id="KW-0732">Signal</keyword>
<feature type="chain" id="PRO_5043494207" description="RxLR effector protein" evidence="2">
    <location>
        <begin position="21"/>
        <end position="239"/>
    </location>
</feature>
<evidence type="ECO:0000313" key="3">
    <source>
        <dbReference type="EMBL" id="CAH0494104.1"/>
    </source>
</evidence>
<evidence type="ECO:0008006" key="7">
    <source>
        <dbReference type="Google" id="ProtNLM"/>
    </source>
</evidence>
<accession>A0AAV0SSZ8</accession>
<gene>
    <name evidence="3" type="ORF">PFR001_LOCUS9178</name>
    <name evidence="4" type="ORF">PFR002_LOCUS213</name>
</gene>
<feature type="region of interest" description="Disordered" evidence="1">
    <location>
        <begin position="153"/>
        <end position="219"/>
    </location>
</feature>
<dbReference type="AlphaFoldDB" id="A0AAV0SSZ8"/>
<evidence type="ECO:0000256" key="2">
    <source>
        <dbReference type="SAM" id="SignalP"/>
    </source>
</evidence>
<reference evidence="4" key="2">
    <citation type="submission" date="2022-12" db="EMBL/GenBank/DDBJ databases">
        <authorList>
            <person name="Webb A."/>
        </authorList>
    </citation>
    <scope>NUCLEOTIDE SEQUENCE</scope>
    <source>
        <strain evidence="4">Pf2</strain>
    </source>
</reference>